<reference evidence="10 11" key="1">
    <citation type="submission" date="2024-01" db="EMBL/GenBank/DDBJ databases">
        <title>Genome assemblies of Stephania.</title>
        <authorList>
            <person name="Yang L."/>
        </authorList>
    </citation>
    <scope>NUCLEOTIDE SEQUENCE [LARGE SCALE GENOMIC DNA]</scope>
    <source>
        <strain evidence="10">QJT</strain>
        <tissue evidence="10">Leaf</tissue>
    </source>
</reference>
<feature type="region of interest" description="Disordered" evidence="9">
    <location>
        <begin position="37"/>
        <end position="68"/>
    </location>
</feature>
<dbReference type="Proteomes" id="UP001417504">
    <property type="component" value="Unassembled WGS sequence"/>
</dbReference>
<keyword evidence="8" id="KW-0809">Transit peptide</keyword>
<evidence type="ECO:0000256" key="4">
    <source>
        <dbReference type="ARBA" id="ARBA00022679"/>
    </source>
</evidence>
<dbReference type="AlphaFoldDB" id="A0AAP0KJT4"/>
<comment type="subcellular location">
    <subcellularLocation>
        <location evidence="8">Plastid</location>
        <location evidence="8">Chloroplast</location>
    </subcellularLocation>
</comment>
<evidence type="ECO:0000256" key="6">
    <source>
        <dbReference type="ARBA" id="ARBA00047508"/>
    </source>
</evidence>
<proteinExistence type="inferred from homology"/>
<evidence type="ECO:0000256" key="2">
    <source>
        <dbReference type="ARBA" id="ARBA00008911"/>
    </source>
</evidence>
<feature type="binding site" evidence="7">
    <location>
        <position position="29"/>
    </location>
    <ligand>
        <name>phosphoenolpyruvate</name>
        <dbReference type="ChEBI" id="CHEBI:58702"/>
    </ligand>
</feature>
<dbReference type="EC" id="2.5.1.54" evidence="8"/>
<evidence type="ECO:0000256" key="1">
    <source>
        <dbReference type="ARBA" id="ARBA00004688"/>
    </source>
</evidence>
<accession>A0AAP0KJT4</accession>
<keyword evidence="3 8" id="KW-0028">Amino-acid biosynthesis</keyword>
<comment type="caution">
    <text evidence="10">The sequence shown here is derived from an EMBL/GenBank/DDBJ whole genome shotgun (WGS) entry which is preliminary data.</text>
</comment>
<feature type="compositionally biased region" description="Basic and acidic residues" evidence="9">
    <location>
        <begin position="37"/>
        <end position="47"/>
    </location>
</feature>
<dbReference type="InterPro" id="IPR013785">
    <property type="entry name" value="Aldolase_TIM"/>
</dbReference>
<evidence type="ECO:0000256" key="5">
    <source>
        <dbReference type="ARBA" id="ARBA00023141"/>
    </source>
</evidence>
<dbReference type="EMBL" id="JBBNAE010000001">
    <property type="protein sequence ID" value="KAK9153841.1"/>
    <property type="molecule type" value="Genomic_DNA"/>
</dbReference>
<comment type="pathway">
    <text evidence="1 8">Metabolic intermediate biosynthesis; chorismate biosynthesis; chorismate from D-erythrose 4-phosphate and phosphoenolpyruvate: step 1/7.</text>
</comment>
<dbReference type="GO" id="GO:0008652">
    <property type="term" value="P:amino acid biosynthetic process"/>
    <property type="evidence" value="ECO:0007669"/>
    <property type="project" value="UniProtKB-KW"/>
</dbReference>
<evidence type="ECO:0000313" key="11">
    <source>
        <dbReference type="Proteomes" id="UP001417504"/>
    </source>
</evidence>
<name>A0AAP0KJT4_9MAGN</name>
<evidence type="ECO:0000313" key="10">
    <source>
        <dbReference type="EMBL" id="KAK9153841.1"/>
    </source>
</evidence>
<keyword evidence="4 8" id="KW-0808">Transferase</keyword>
<keyword evidence="5 8" id="KW-0057">Aromatic amino acid biosynthesis</keyword>
<comment type="catalytic activity">
    <reaction evidence="6 8">
        <text>D-erythrose 4-phosphate + phosphoenolpyruvate + H2O = 7-phospho-2-dehydro-3-deoxy-D-arabino-heptonate + phosphate</text>
        <dbReference type="Rhea" id="RHEA:14717"/>
        <dbReference type="ChEBI" id="CHEBI:15377"/>
        <dbReference type="ChEBI" id="CHEBI:16897"/>
        <dbReference type="ChEBI" id="CHEBI:43474"/>
        <dbReference type="ChEBI" id="CHEBI:58394"/>
        <dbReference type="ChEBI" id="CHEBI:58702"/>
        <dbReference type="EC" id="2.5.1.54"/>
    </reaction>
</comment>
<keyword evidence="8" id="KW-0934">Plastid</keyword>
<dbReference type="Gene3D" id="3.20.20.70">
    <property type="entry name" value="Aldolase class I"/>
    <property type="match status" value="1"/>
</dbReference>
<dbReference type="PANTHER" id="PTHR21337:SF0">
    <property type="entry name" value="PHOSPHO-2-DEHYDRO-3-DEOXYHEPTONATE ALDOLASE"/>
    <property type="match status" value="1"/>
</dbReference>
<organism evidence="10 11">
    <name type="scientific">Stephania japonica</name>
    <dbReference type="NCBI Taxonomy" id="461633"/>
    <lineage>
        <taxon>Eukaryota</taxon>
        <taxon>Viridiplantae</taxon>
        <taxon>Streptophyta</taxon>
        <taxon>Embryophyta</taxon>
        <taxon>Tracheophyta</taxon>
        <taxon>Spermatophyta</taxon>
        <taxon>Magnoliopsida</taxon>
        <taxon>Ranunculales</taxon>
        <taxon>Menispermaceae</taxon>
        <taxon>Menispermoideae</taxon>
        <taxon>Cissampelideae</taxon>
        <taxon>Stephania</taxon>
    </lineage>
</organism>
<dbReference type="GO" id="GO:0009507">
    <property type="term" value="C:chloroplast"/>
    <property type="evidence" value="ECO:0007669"/>
    <property type="project" value="UniProtKB-SubCell"/>
</dbReference>
<dbReference type="Pfam" id="PF01474">
    <property type="entry name" value="DAHP_synth_2"/>
    <property type="match status" value="1"/>
</dbReference>
<dbReference type="InterPro" id="IPR002480">
    <property type="entry name" value="DAHP_synth_2"/>
</dbReference>
<protein>
    <recommendedName>
        <fullName evidence="8">Phospho-2-dehydro-3-deoxyheptonate aldolase</fullName>
        <ecNumber evidence="8">2.5.1.54</ecNumber>
    </recommendedName>
</protein>
<evidence type="ECO:0000256" key="8">
    <source>
        <dbReference type="RuleBase" id="RU363071"/>
    </source>
</evidence>
<dbReference type="PANTHER" id="PTHR21337">
    <property type="entry name" value="PHOSPHO-2-DEHYDRO-3-DEOXYHEPTONATE ALDOLASE 1, 2"/>
    <property type="match status" value="1"/>
</dbReference>
<gene>
    <name evidence="10" type="ORF">Sjap_001321</name>
</gene>
<keyword evidence="11" id="KW-1185">Reference proteome</keyword>
<evidence type="ECO:0000256" key="3">
    <source>
        <dbReference type="ARBA" id="ARBA00022605"/>
    </source>
</evidence>
<evidence type="ECO:0000256" key="7">
    <source>
        <dbReference type="PIRSR" id="PIRSR602480-1"/>
    </source>
</evidence>
<dbReference type="SUPFAM" id="SSF51569">
    <property type="entry name" value="Aldolase"/>
    <property type="match status" value="1"/>
</dbReference>
<keyword evidence="8" id="KW-0150">Chloroplast</keyword>
<evidence type="ECO:0000256" key="9">
    <source>
        <dbReference type="SAM" id="MobiDB-lite"/>
    </source>
</evidence>
<sequence>MCLQNLETQYSQAVSHLGSLPLCILLGERIAGQFEKPRSDPFEEKNGVKLPSYRGDNMNGDAFDEKSRVPDPQRLLRAHCQAAATLNLF</sequence>
<dbReference type="GO" id="GO:0003849">
    <property type="term" value="F:3-deoxy-7-phosphoheptulonate synthase activity"/>
    <property type="evidence" value="ECO:0007669"/>
    <property type="project" value="UniProtKB-EC"/>
</dbReference>
<dbReference type="GO" id="GO:0009073">
    <property type="term" value="P:aromatic amino acid family biosynthetic process"/>
    <property type="evidence" value="ECO:0007669"/>
    <property type="project" value="UniProtKB-KW"/>
</dbReference>
<comment type="similarity">
    <text evidence="2 8">Belongs to the class-II DAHP synthase family.</text>
</comment>